<evidence type="ECO:0000256" key="4">
    <source>
        <dbReference type="ARBA" id="ARBA00022989"/>
    </source>
</evidence>
<feature type="transmembrane region" description="Helical" evidence="6">
    <location>
        <begin position="288"/>
        <end position="308"/>
    </location>
</feature>
<feature type="transmembrane region" description="Helical" evidence="6">
    <location>
        <begin position="223"/>
        <end position="245"/>
    </location>
</feature>
<keyword evidence="3 6" id="KW-0812">Transmembrane</keyword>
<dbReference type="EMBL" id="JAXAFJ010000002">
    <property type="protein sequence ID" value="MDX6805218.1"/>
    <property type="molecule type" value="Genomic_DNA"/>
</dbReference>
<keyword evidence="8" id="KW-1185">Reference proteome</keyword>
<comment type="similarity">
    <text evidence="2">Belongs to the autoinducer-2 exporter (AI-2E) (TC 2.A.86) family.</text>
</comment>
<sequence length="379" mass="40563">MQKNEADESATGSADRAAPLIVSMQGLVRTSIIGIFLILLTGALYFAQDVLVPIALAFFIAVLLSPIVRFLQRFGIMPGITATVIVVALLTLIGVGGYSLSGPISGWIDNAPRIGQQIEEKLSVLRSSFGFVAQVNEQVSELGGKDDPDVQQVVMKQPGILNRAATGMPAIATKLGLTLVLLLFLLAAGDLFREKLVKVLPTMKDKKRAVHISRDIEREVSRYLLTIAFINVAYGGAVGIGMAFLGMPNPVLWGVLAFFLAFIPYLGALVGCGLVFVVALVSFPTIGYALLAPAIYAVVAIIEGQFLTPMIVGRRLEMNAVAILISVAFWGWLWGIIGALMAVPILVMIKVFSDHVEGLEPVGQFLSTSTHKDSSSPEK</sequence>
<dbReference type="PANTHER" id="PTHR21716">
    <property type="entry name" value="TRANSMEMBRANE PROTEIN"/>
    <property type="match status" value="1"/>
</dbReference>
<comment type="caution">
    <text evidence="7">The sequence shown here is derived from an EMBL/GenBank/DDBJ whole genome shotgun (WGS) entry which is preliminary data.</text>
</comment>
<comment type="subcellular location">
    <subcellularLocation>
        <location evidence="1">Membrane</location>
        <topology evidence="1">Multi-pass membrane protein</topology>
    </subcellularLocation>
</comment>
<feature type="transmembrane region" description="Helical" evidence="6">
    <location>
        <begin position="171"/>
        <end position="192"/>
    </location>
</feature>
<protein>
    <submittedName>
        <fullName evidence="7">AI-2E family transporter</fullName>
    </submittedName>
</protein>
<feature type="transmembrane region" description="Helical" evidence="6">
    <location>
        <begin position="251"/>
        <end position="281"/>
    </location>
</feature>
<dbReference type="PANTHER" id="PTHR21716:SF16">
    <property type="entry name" value="BLL1467 PROTEIN"/>
    <property type="match status" value="1"/>
</dbReference>
<keyword evidence="5 6" id="KW-0472">Membrane</keyword>
<feature type="transmembrane region" description="Helical" evidence="6">
    <location>
        <begin position="26"/>
        <end position="44"/>
    </location>
</feature>
<dbReference type="RefSeq" id="WP_319843344.1">
    <property type="nucleotide sequence ID" value="NZ_JAXAFJ010000002.1"/>
</dbReference>
<evidence type="ECO:0000313" key="7">
    <source>
        <dbReference type="EMBL" id="MDX6805218.1"/>
    </source>
</evidence>
<proteinExistence type="inferred from homology"/>
<feature type="transmembrane region" description="Helical" evidence="6">
    <location>
        <begin position="320"/>
        <end position="347"/>
    </location>
</feature>
<feature type="transmembrane region" description="Helical" evidence="6">
    <location>
        <begin position="50"/>
        <end position="68"/>
    </location>
</feature>
<evidence type="ECO:0000256" key="2">
    <source>
        <dbReference type="ARBA" id="ARBA00009773"/>
    </source>
</evidence>
<evidence type="ECO:0000256" key="6">
    <source>
        <dbReference type="SAM" id="Phobius"/>
    </source>
</evidence>
<feature type="transmembrane region" description="Helical" evidence="6">
    <location>
        <begin position="80"/>
        <end position="100"/>
    </location>
</feature>
<dbReference type="InterPro" id="IPR002549">
    <property type="entry name" value="AI-2E-like"/>
</dbReference>
<evidence type="ECO:0000256" key="5">
    <source>
        <dbReference type="ARBA" id="ARBA00023136"/>
    </source>
</evidence>
<evidence type="ECO:0000313" key="8">
    <source>
        <dbReference type="Proteomes" id="UP001274321"/>
    </source>
</evidence>
<accession>A0ABU4RLW2</accession>
<name>A0ABU4RLW2_9HYPH</name>
<keyword evidence="4 6" id="KW-1133">Transmembrane helix</keyword>
<gene>
    <name evidence="7" type="ORF">SCD90_03995</name>
</gene>
<evidence type="ECO:0000256" key="1">
    <source>
        <dbReference type="ARBA" id="ARBA00004141"/>
    </source>
</evidence>
<dbReference type="Pfam" id="PF01594">
    <property type="entry name" value="AI-2E_transport"/>
    <property type="match status" value="1"/>
</dbReference>
<evidence type="ECO:0000256" key="3">
    <source>
        <dbReference type="ARBA" id="ARBA00022692"/>
    </source>
</evidence>
<reference evidence="7 8" key="1">
    <citation type="submission" date="2023-11" db="EMBL/GenBank/DDBJ databases">
        <authorList>
            <person name="Bao R."/>
        </authorList>
    </citation>
    <scope>NUCLEOTIDE SEQUENCE [LARGE SCALE GENOMIC DNA]</scope>
    <source>
        <strain evidence="7 8">PJ23</strain>
    </source>
</reference>
<dbReference type="Proteomes" id="UP001274321">
    <property type="component" value="Unassembled WGS sequence"/>
</dbReference>
<organism evidence="7 8">
    <name type="scientific">Terrihabitans rhizophilus</name>
    <dbReference type="NCBI Taxonomy" id="3092662"/>
    <lineage>
        <taxon>Bacteria</taxon>
        <taxon>Pseudomonadati</taxon>
        <taxon>Pseudomonadota</taxon>
        <taxon>Alphaproteobacteria</taxon>
        <taxon>Hyphomicrobiales</taxon>
        <taxon>Terrihabitans</taxon>
    </lineage>
</organism>